<dbReference type="InterPro" id="IPR036388">
    <property type="entry name" value="WH-like_DNA-bd_sf"/>
</dbReference>
<keyword evidence="6" id="KW-0804">Transcription</keyword>
<dbReference type="InterPro" id="IPR002481">
    <property type="entry name" value="FUR"/>
</dbReference>
<accession>A0A1L9QPK8</accession>
<keyword evidence="4" id="KW-0805">Transcription regulation</keyword>
<dbReference type="Gene3D" id="1.10.10.10">
    <property type="entry name" value="Winged helix-like DNA-binding domain superfamily/Winged helix DNA-binding domain"/>
    <property type="match status" value="1"/>
</dbReference>
<dbReference type="InterPro" id="IPR036390">
    <property type="entry name" value="WH_DNA-bd_sf"/>
</dbReference>
<keyword evidence="5" id="KW-0238">DNA-binding</keyword>
<dbReference type="GO" id="GO:0045892">
    <property type="term" value="P:negative regulation of DNA-templated transcription"/>
    <property type="evidence" value="ECO:0007669"/>
    <property type="project" value="TreeGrafter"/>
</dbReference>
<dbReference type="SUPFAM" id="SSF46785">
    <property type="entry name" value="Winged helix' DNA-binding domain"/>
    <property type="match status" value="1"/>
</dbReference>
<feature type="binding site" evidence="7">
    <location>
        <position position="121"/>
    </location>
    <ligand>
        <name>Zn(2+)</name>
        <dbReference type="ChEBI" id="CHEBI:29105"/>
    </ligand>
</feature>
<protein>
    <submittedName>
        <fullName evidence="9">Transcriptional repressor</fullName>
    </submittedName>
</protein>
<dbReference type="InterPro" id="IPR043135">
    <property type="entry name" value="Fur_C"/>
</dbReference>
<dbReference type="GO" id="GO:1900376">
    <property type="term" value="P:regulation of secondary metabolite biosynthetic process"/>
    <property type="evidence" value="ECO:0007669"/>
    <property type="project" value="TreeGrafter"/>
</dbReference>
<dbReference type="STRING" id="1925591.BI308_15570"/>
<dbReference type="Gene3D" id="3.30.1490.190">
    <property type="match status" value="1"/>
</dbReference>
<comment type="cofactor">
    <cofactor evidence="7">
        <name>Zn(2+)</name>
        <dbReference type="ChEBI" id="CHEBI:29105"/>
    </cofactor>
    <text evidence="7">Binds 1 zinc ion per subunit.</text>
</comment>
<name>A0A1L9QPK8_9CYAN</name>
<keyword evidence="10" id="KW-1185">Reference proteome</keyword>
<feature type="binding site" evidence="7">
    <location>
        <position position="84"/>
    </location>
    <ligand>
        <name>Zn(2+)</name>
        <dbReference type="ChEBI" id="CHEBI:29105"/>
    </ligand>
</feature>
<keyword evidence="7" id="KW-0479">Metal-binding</keyword>
<dbReference type="PANTHER" id="PTHR33202:SF19">
    <property type="entry name" value="FERRIC UPTAKE REGULATION PROTEIN"/>
    <property type="match status" value="1"/>
</dbReference>
<dbReference type="GO" id="GO:0003700">
    <property type="term" value="F:DNA-binding transcription factor activity"/>
    <property type="evidence" value="ECO:0007669"/>
    <property type="project" value="InterPro"/>
</dbReference>
<evidence type="ECO:0000256" key="3">
    <source>
        <dbReference type="ARBA" id="ARBA00022833"/>
    </source>
</evidence>
<comment type="caution">
    <text evidence="9">The sequence shown here is derived from an EMBL/GenBank/DDBJ whole genome shotgun (WGS) entry which is preliminary data.</text>
</comment>
<evidence type="ECO:0000256" key="5">
    <source>
        <dbReference type="ARBA" id="ARBA00023125"/>
    </source>
</evidence>
<keyword evidence="8" id="KW-0408">Iron</keyword>
<evidence type="ECO:0000313" key="10">
    <source>
        <dbReference type="Proteomes" id="UP000183940"/>
    </source>
</evidence>
<keyword evidence="2" id="KW-0678">Repressor</keyword>
<dbReference type="AlphaFoldDB" id="A0A1L9QPK8"/>
<evidence type="ECO:0000256" key="2">
    <source>
        <dbReference type="ARBA" id="ARBA00022491"/>
    </source>
</evidence>
<comment type="similarity">
    <text evidence="1">Belongs to the Fur family.</text>
</comment>
<evidence type="ECO:0000256" key="1">
    <source>
        <dbReference type="ARBA" id="ARBA00007957"/>
    </source>
</evidence>
<comment type="cofactor">
    <cofactor evidence="8">
        <name>Mn(2+)</name>
        <dbReference type="ChEBI" id="CHEBI:29035"/>
    </cofactor>
    <cofactor evidence="8">
        <name>Fe(2+)</name>
        <dbReference type="ChEBI" id="CHEBI:29033"/>
    </cofactor>
    <text evidence="8">Binds 1 Mn(2+) or Fe(2+) ion per subunit.</text>
</comment>
<dbReference type="EMBL" id="MLAW01000028">
    <property type="protein sequence ID" value="OJJ24572.1"/>
    <property type="molecule type" value="Genomic_DNA"/>
</dbReference>
<evidence type="ECO:0000256" key="4">
    <source>
        <dbReference type="ARBA" id="ARBA00023015"/>
    </source>
</evidence>
<proteinExistence type="inferred from homology"/>
<feature type="binding site" evidence="7">
    <location>
        <position position="81"/>
    </location>
    <ligand>
        <name>Zn(2+)</name>
        <dbReference type="ChEBI" id="CHEBI:29105"/>
    </ligand>
</feature>
<sequence>MTSKYTRSQQKIITLLKGIQRSLSAQDIYVELRSRSQTTGLATIYRALEGLKQKGAIQSRTLANGEAVYTSIEQDRHHLTCLKCGQSIMLPECPVHDLEIALQQSYEFKIFYHTLEFFGLCEKCQLLPTSEL</sequence>
<dbReference type="PANTHER" id="PTHR33202">
    <property type="entry name" value="ZINC UPTAKE REGULATION PROTEIN"/>
    <property type="match status" value="1"/>
</dbReference>
<dbReference type="GO" id="GO:0000976">
    <property type="term" value="F:transcription cis-regulatory region binding"/>
    <property type="evidence" value="ECO:0007669"/>
    <property type="project" value="TreeGrafter"/>
</dbReference>
<dbReference type="Pfam" id="PF01475">
    <property type="entry name" value="FUR"/>
    <property type="match status" value="1"/>
</dbReference>
<evidence type="ECO:0000256" key="7">
    <source>
        <dbReference type="PIRSR" id="PIRSR602481-1"/>
    </source>
</evidence>
<evidence type="ECO:0000313" key="9">
    <source>
        <dbReference type="EMBL" id="OJJ24572.1"/>
    </source>
</evidence>
<dbReference type="CDD" id="cd07153">
    <property type="entry name" value="Fur_like"/>
    <property type="match status" value="1"/>
</dbReference>
<feature type="binding site" evidence="7">
    <location>
        <position position="124"/>
    </location>
    <ligand>
        <name>Zn(2+)</name>
        <dbReference type="ChEBI" id="CHEBI:29105"/>
    </ligand>
</feature>
<evidence type="ECO:0000256" key="6">
    <source>
        <dbReference type="ARBA" id="ARBA00023163"/>
    </source>
</evidence>
<keyword evidence="3 7" id="KW-0862">Zinc</keyword>
<reference evidence="9" key="1">
    <citation type="submission" date="2016-10" db="EMBL/GenBank/DDBJ databases">
        <title>CRISPR-Cas defence system in Roseofilum reptotaenium: evidence of a bacteriophage-cyanobacterium arms race in the coral black band disease.</title>
        <authorList>
            <person name="Buerger P."/>
            <person name="Wood-Charlson E.M."/>
            <person name="Weynberg K.D."/>
            <person name="Willis B."/>
            <person name="Van Oppen M.J."/>
        </authorList>
    </citation>
    <scope>NUCLEOTIDE SEQUENCE [LARGE SCALE GENOMIC DNA]</scope>
    <source>
        <strain evidence="9">AO1-A</strain>
    </source>
</reference>
<evidence type="ECO:0000256" key="8">
    <source>
        <dbReference type="PIRSR" id="PIRSR602481-2"/>
    </source>
</evidence>
<feature type="binding site" evidence="8">
    <location>
        <position position="113"/>
    </location>
    <ligand>
        <name>Fe cation</name>
        <dbReference type="ChEBI" id="CHEBI:24875"/>
    </ligand>
</feature>
<dbReference type="Proteomes" id="UP000183940">
    <property type="component" value="Unassembled WGS sequence"/>
</dbReference>
<organism evidence="9 10">
    <name type="scientific">Roseofilum reptotaenium AO1-A</name>
    <dbReference type="NCBI Taxonomy" id="1925591"/>
    <lineage>
        <taxon>Bacteria</taxon>
        <taxon>Bacillati</taxon>
        <taxon>Cyanobacteriota</taxon>
        <taxon>Cyanophyceae</taxon>
        <taxon>Desertifilales</taxon>
        <taxon>Desertifilaceae</taxon>
        <taxon>Roseofilum</taxon>
    </lineage>
</organism>
<gene>
    <name evidence="9" type="ORF">BI308_15570</name>
</gene>
<dbReference type="GO" id="GO:0008270">
    <property type="term" value="F:zinc ion binding"/>
    <property type="evidence" value="ECO:0007669"/>
    <property type="project" value="TreeGrafter"/>
</dbReference>